<reference evidence="3 4" key="1">
    <citation type="submission" date="2015-06" db="EMBL/GenBank/DDBJ databases">
        <title>Comparative genomics of Burkholderia leaf nodule symbionts.</title>
        <authorList>
            <person name="Carlier A."/>
            <person name="Eberl L."/>
            <person name="Pinto-Carbo M."/>
        </authorList>
    </citation>
    <scope>NUCLEOTIDE SEQUENCE [LARGE SCALE GENOMIC DNA]</scope>
    <source>
        <strain evidence="3 4">UZHbot3</strain>
    </source>
</reference>
<gene>
    <name evidence="3" type="ORF">BPMI_01404</name>
</gene>
<dbReference type="EMBL" id="LELG01000334">
    <property type="protein sequence ID" value="KMQ77548.1"/>
    <property type="molecule type" value="Genomic_DNA"/>
</dbReference>
<keyword evidence="2" id="KW-0812">Transmembrane</keyword>
<organism evidence="3 4">
    <name type="scientific">Candidatus Burkholderia pumila</name>
    <dbReference type="NCBI Taxonomy" id="1090375"/>
    <lineage>
        <taxon>Bacteria</taxon>
        <taxon>Pseudomonadati</taxon>
        <taxon>Pseudomonadota</taxon>
        <taxon>Betaproteobacteria</taxon>
        <taxon>Burkholderiales</taxon>
        <taxon>Burkholderiaceae</taxon>
        <taxon>Burkholderia</taxon>
    </lineage>
</organism>
<comment type="caution">
    <text evidence="3">The sequence shown here is derived from an EMBL/GenBank/DDBJ whole genome shotgun (WGS) entry which is preliminary data.</text>
</comment>
<feature type="compositionally biased region" description="Basic residues" evidence="1">
    <location>
        <begin position="8"/>
        <end position="22"/>
    </location>
</feature>
<evidence type="ECO:0000256" key="1">
    <source>
        <dbReference type="SAM" id="MobiDB-lite"/>
    </source>
</evidence>
<name>A0ABR5HKV9_9BURK</name>
<keyword evidence="4" id="KW-1185">Reference proteome</keyword>
<evidence type="ECO:0000256" key="2">
    <source>
        <dbReference type="SAM" id="Phobius"/>
    </source>
</evidence>
<evidence type="ECO:0000313" key="3">
    <source>
        <dbReference type="EMBL" id="KMQ77548.1"/>
    </source>
</evidence>
<feature type="region of interest" description="Disordered" evidence="1">
    <location>
        <begin position="65"/>
        <end position="99"/>
    </location>
</feature>
<feature type="region of interest" description="Disordered" evidence="1">
    <location>
        <begin position="1"/>
        <end position="30"/>
    </location>
</feature>
<sequence length="99" mass="10673">MPNNSLYQKRHAPRKWRPRLQTRKTLPPAKSGKMKKILMIAIGAIVLLGAGAGGAYFLLGKQVAHGPAKPPPAPPTSPCMSKKCCSPNSSSSKRRIIQT</sequence>
<evidence type="ECO:0000313" key="4">
    <source>
        <dbReference type="Proteomes" id="UP000242951"/>
    </source>
</evidence>
<protein>
    <recommendedName>
        <fullName evidence="5">Flagellar basal body-associated protein FliL</fullName>
    </recommendedName>
</protein>
<feature type="compositionally biased region" description="Pro residues" evidence="1">
    <location>
        <begin position="68"/>
        <end position="77"/>
    </location>
</feature>
<keyword evidence="2" id="KW-1133">Transmembrane helix</keyword>
<accession>A0ABR5HKV9</accession>
<keyword evidence="2" id="KW-0472">Membrane</keyword>
<evidence type="ECO:0008006" key="5">
    <source>
        <dbReference type="Google" id="ProtNLM"/>
    </source>
</evidence>
<dbReference type="Proteomes" id="UP000242951">
    <property type="component" value="Unassembled WGS sequence"/>
</dbReference>
<proteinExistence type="predicted"/>
<feature type="transmembrane region" description="Helical" evidence="2">
    <location>
        <begin position="37"/>
        <end position="59"/>
    </location>
</feature>
<feature type="compositionally biased region" description="Low complexity" evidence="1">
    <location>
        <begin position="78"/>
        <end position="91"/>
    </location>
</feature>